<evidence type="ECO:0000313" key="7">
    <source>
        <dbReference type="Proteomes" id="UP000789759"/>
    </source>
</evidence>
<dbReference type="PRINTS" id="PR00109">
    <property type="entry name" value="TYRKINASE"/>
</dbReference>
<name>A0A9N9FH73_9GLOM</name>
<dbReference type="GO" id="GO:0004674">
    <property type="term" value="F:protein serine/threonine kinase activity"/>
    <property type="evidence" value="ECO:0007669"/>
    <property type="project" value="TreeGrafter"/>
</dbReference>
<dbReference type="Gene3D" id="1.10.510.10">
    <property type="entry name" value="Transferase(Phosphotransferase) domain 1"/>
    <property type="match status" value="1"/>
</dbReference>
<dbReference type="OrthoDB" id="2385842at2759"/>
<evidence type="ECO:0000259" key="5">
    <source>
        <dbReference type="PROSITE" id="PS50011"/>
    </source>
</evidence>
<gene>
    <name evidence="6" type="ORF">CPELLU_LOCUS3949</name>
</gene>
<proteinExistence type="predicted"/>
<dbReference type="InterPro" id="IPR001245">
    <property type="entry name" value="Ser-Thr/Tyr_kinase_cat_dom"/>
</dbReference>
<dbReference type="GO" id="GO:0005524">
    <property type="term" value="F:ATP binding"/>
    <property type="evidence" value="ECO:0007669"/>
    <property type="project" value="UniProtKB-KW"/>
</dbReference>
<dbReference type="EMBL" id="CAJVQA010001999">
    <property type="protein sequence ID" value="CAG8533346.1"/>
    <property type="molecule type" value="Genomic_DNA"/>
</dbReference>
<dbReference type="InterPro" id="IPR011009">
    <property type="entry name" value="Kinase-like_dom_sf"/>
</dbReference>
<evidence type="ECO:0000256" key="4">
    <source>
        <dbReference type="ARBA" id="ARBA00022840"/>
    </source>
</evidence>
<dbReference type="Proteomes" id="UP000789759">
    <property type="component" value="Unassembled WGS sequence"/>
</dbReference>
<protein>
    <submittedName>
        <fullName evidence="6">3109_t:CDS:1</fullName>
    </submittedName>
</protein>
<evidence type="ECO:0000313" key="6">
    <source>
        <dbReference type="EMBL" id="CAG8533346.1"/>
    </source>
</evidence>
<sequence length="417" mass="48940">MSITLSHSRKESLTTKARTGSLITVFNDFSRFSNEIEDYVFYELVKWKSRDRRICSKFSIHATSRDRVFEWIPYDQLIKFEVLGKGGFGVVQRATWVDGQIDQIIGWNYLQNRWERHGKTRVAVKILDNSRKITVDFFTEIIPQIQYEPIIPKSLMFHLIRYLGISKNPATQNYAIVMQYAEGGNLRNYLEINYSTLTWEKKLFMLQYIAEGLKILHEEGLLHRNLHSSNILIHNDIPLMGDVGLCRPVDKLIQSDEKEIYGIMPFMAPELLKTGIYTKEVDIYSFGSIMWEICEHQPPFNKRPHNDNLAMEICLGERPLIEKETPESLAVLIKKCWDSNPNNRPTANELFFIIKSWYLDLLQESPTEYYFEFKAADKIRKDMLQTMSQPCSIKNHSEAHYRSRKFNFTNFSMINQS</sequence>
<keyword evidence="3" id="KW-0418">Kinase</keyword>
<keyword evidence="7" id="KW-1185">Reference proteome</keyword>
<keyword evidence="4" id="KW-0067">ATP-binding</keyword>
<evidence type="ECO:0000256" key="3">
    <source>
        <dbReference type="ARBA" id="ARBA00022777"/>
    </source>
</evidence>
<reference evidence="6" key="1">
    <citation type="submission" date="2021-06" db="EMBL/GenBank/DDBJ databases">
        <authorList>
            <person name="Kallberg Y."/>
            <person name="Tangrot J."/>
            <person name="Rosling A."/>
        </authorList>
    </citation>
    <scope>NUCLEOTIDE SEQUENCE</scope>
    <source>
        <strain evidence="6">FL966</strain>
    </source>
</reference>
<dbReference type="SUPFAM" id="SSF56112">
    <property type="entry name" value="Protein kinase-like (PK-like)"/>
    <property type="match status" value="1"/>
</dbReference>
<dbReference type="AlphaFoldDB" id="A0A9N9FH73"/>
<dbReference type="PANTHER" id="PTHR44329:SF288">
    <property type="entry name" value="MITOGEN-ACTIVATED PROTEIN KINASE KINASE KINASE 20"/>
    <property type="match status" value="1"/>
</dbReference>
<dbReference type="InterPro" id="IPR051681">
    <property type="entry name" value="Ser/Thr_Kinases-Pseudokinases"/>
</dbReference>
<feature type="domain" description="Protein kinase" evidence="5">
    <location>
        <begin position="77"/>
        <end position="358"/>
    </location>
</feature>
<organism evidence="6 7">
    <name type="scientific">Cetraspora pellucida</name>
    <dbReference type="NCBI Taxonomy" id="1433469"/>
    <lineage>
        <taxon>Eukaryota</taxon>
        <taxon>Fungi</taxon>
        <taxon>Fungi incertae sedis</taxon>
        <taxon>Mucoromycota</taxon>
        <taxon>Glomeromycotina</taxon>
        <taxon>Glomeromycetes</taxon>
        <taxon>Diversisporales</taxon>
        <taxon>Gigasporaceae</taxon>
        <taxon>Cetraspora</taxon>
    </lineage>
</organism>
<dbReference type="PANTHER" id="PTHR44329">
    <property type="entry name" value="SERINE/THREONINE-PROTEIN KINASE TNNI3K-RELATED"/>
    <property type="match status" value="1"/>
</dbReference>
<dbReference type="PROSITE" id="PS50011">
    <property type="entry name" value="PROTEIN_KINASE_DOM"/>
    <property type="match status" value="1"/>
</dbReference>
<keyword evidence="1" id="KW-0808">Transferase</keyword>
<evidence type="ECO:0000256" key="2">
    <source>
        <dbReference type="ARBA" id="ARBA00022741"/>
    </source>
</evidence>
<comment type="caution">
    <text evidence="6">The sequence shown here is derived from an EMBL/GenBank/DDBJ whole genome shotgun (WGS) entry which is preliminary data.</text>
</comment>
<keyword evidence="2" id="KW-0547">Nucleotide-binding</keyword>
<dbReference type="Pfam" id="PF07714">
    <property type="entry name" value="PK_Tyr_Ser-Thr"/>
    <property type="match status" value="1"/>
</dbReference>
<dbReference type="InterPro" id="IPR000719">
    <property type="entry name" value="Prot_kinase_dom"/>
</dbReference>
<evidence type="ECO:0000256" key="1">
    <source>
        <dbReference type="ARBA" id="ARBA00022679"/>
    </source>
</evidence>
<accession>A0A9N9FH73</accession>